<sequence length="157" mass="17727">MKFLFLLLPRSIFGLHVTEGEPTLPGVSMASWALCGLSPEHRHLVSAFLRTWRLGESITTSCQWPISHRLAPIDLLISHPCPCCEPPGLRGHSTWLTSQPGRWRSWLPHLWPFLIGTLPRRLQPQLGGDRFGRVKIGSKSQMLDFATVKIREVLSIC</sequence>
<feature type="chain" id="PRO_5041230063" description="Secreted protein" evidence="1">
    <location>
        <begin position="21"/>
        <end position="157"/>
    </location>
</feature>
<protein>
    <recommendedName>
        <fullName evidence="4">Secreted protein</fullName>
    </recommendedName>
</protein>
<gene>
    <name evidence="2" type="ORF">EV421DRAFT_368615</name>
</gene>
<keyword evidence="1" id="KW-0732">Signal</keyword>
<proteinExistence type="predicted"/>
<organism evidence="2 3">
    <name type="scientific">Armillaria borealis</name>
    <dbReference type="NCBI Taxonomy" id="47425"/>
    <lineage>
        <taxon>Eukaryota</taxon>
        <taxon>Fungi</taxon>
        <taxon>Dikarya</taxon>
        <taxon>Basidiomycota</taxon>
        <taxon>Agaricomycotina</taxon>
        <taxon>Agaricomycetes</taxon>
        <taxon>Agaricomycetidae</taxon>
        <taxon>Agaricales</taxon>
        <taxon>Marasmiineae</taxon>
        <taxon>Physalacriaceae</taxon>
        <taxon>Armillaria</taxon>
    </lineage>
</organism>
<keyword evidence="3" id="KW-1185">Reference proteome</keyword>
<dbReference type="AlphaFoldDB" id="A0AA39JL47"/>
<comment type="caution">
    <text evidence="2">The sequence shown here is derived from an EMBL/GenBank/DDBJ whole genome shotgun (WGS) entry which is preliminary data.</text>
</comment>
<accession>A0AA39JL47</accession>
<evidence type="ECO:0000313" key="2">
    <source>
        <dbReference type="EMBL" id="KAK0444756.1"/>
    </source>
</evidence>
<feature type="signal peptide" evidence="1">
    <location>
        <begin position="1"/>
        <end position="20"/>
    </location>
</feature>
<evidence type="ECO:0008006" key="4">
    <source>
        <dbReference type="Google" id="ProtNLM"/>
    </source>
</evidence>
<dbReference type="EMBL" id="JAUEPT010000018">
    <property type="protein sequence ID" value="KAK0444756.1"/>
    <property type="molecule type" value="Genomic_DNA"/>
</dbReference>
<name>A0AA39JL47_9AGAR</name>
<reference evidence="2" key="1">
    <citation type="submission" date="2023-06" db="EMBL/GenBank/DDBJ databases">
        <authorList>
            <consortium name="Lawrence Berkeley National Laboratory"/>
            <person name="Ahrendt S."/>
            <person name="Sahu N."/>
            <person name="Indic B."/>
            <person name="Wong-Bajracharya J."/>
            <person name="Merenyi Z."/>
            <person name="Ke H.-M."/>
            <person name="Monk M."/>
            <person name="Kocsube S."/>
            <person name="Drula E."/>
            <person name="Lipzen A."/>
            <person name="Balint B."/>
            <person name="Henrissat B."/>
            <person name="Andreopoulos B."/>
            <person name="Martin F.M."/>
            <person name="Harder C.B."/>
            <person name="Rigling D."/>
            <person name="Ford K.L."/>
            <person name="Foster G.D."/>
            <person name="Pangilinan J."/>
            <person name="Papanicolaou A."/>
            <person name="Barry K."/>
            <person name="LaButti K."/>
            <person name="Viragh M."/>
            <person name="Koriabine M."/>
            <person name="Yan M."/>
            <person name="Riley R."/>
            <person name="Champramary S."/>
            <person name="Plett K.L."/>
            <person name="Tsai I.J."/>
            <person name="Slot J."/>
            <person name="Sipos G."/>
            <person name="Plett J."/>
            <person name="Nagy L.G."/>
            <person name="Grigoriev I.V."/>
        </authorList>
    </citation>
    <scope>NUCLEOTIDE SEQUENCE</scope>
    <source>
        <strain evidence="2">FPL87.14</strain>
    </source>
</reference>
<evidence type="ECO:0000313" key="3">
    <source>
        <dbReference type="Proteomes" id="UP001175226"/>
    </source>
</evidence>
<evidence type="ECO:0000256" key="1">
    <source>
        <dbReference type="SAM" id="SignalP"/>
    </source>
</evidence>
<dbReference type="Proteomes" id="UP001175226">
    <property type="component" value="Unassembled WGS sequence"/>
</dbReference>